<dbReference type="InterPro" id="IPR047749">
    <property type="entry name" value="STY4528-like"/>
</dbReference>
<gene>
    <name evidence="2" type="ORF">DY940_32460</name>
</gene>
<comment type="caution">
    <text evidence="2">The sequence shown here is derived from an EMBL/GenBank/DDBJ whole genome shotgun (WGS) entry which is preliminary data.</text>
</comment>
<evidence type="ECO:0000256" key="1">
    <source>
        <dbReference type="SAM" id="MobiDB-lite"/>
    </source>
</evidence>
<feature type="compositionally biased region" description="Low complexity" evidence="1">
    <location>
        <begin position="343"/>
        <end position="356"/>
    </location>
</feature>
<organism evidence="2 3">
    <name type="scientific">Pseudomonas aeruginosa</name>
    <dbReference type="NCBI Taxonomy" id="287"/>
    <lineage>
        <taxon>Bacteria</taxon>
        <taxon>Pseudomonadati</taxon>
        <taxon>Pseudomonadota</taxon>
        <taxon>Gammaproteobacteria</taxon>
        <taxon>Pseudomonadales</taxon>
        <taxon>Pseudomonadaceae</taxon>
        <taxon>Pseudomonas</taxon>
    </lineage>
</organism>
<proteinExistence type="predicted"/>
<evidence type="ECO:0008006" key="4">
    <source>
        <dbReference type="Google" id="ProtNLM"/>
    </source>
</evidence>
<dbReference type="EMBL" id="RXTL01000057">
    <property type="protein sequence ID" value="RTS39298.1"/>
    <property type="molecule type" value="Genomic_DNA"/>
</dbReference>
<feature type="region of interest" description="Disordered" evidence="1">
    <location>
        <begin position="177"/>
        <end position="238"/>
    </location>
</feature>
<evidence type="ECO:0000313" key="2">
    <source>
        <dbReference type="EMBL" id="RTS39298.1"/>
    </source>
</evidence>
<name>A0ABD7JUH0_PSEAI</name>
<evidence type="ECO:0000313" key="3">
    <source>
        <dbReference type="Proteomes" id="UP000276985"/>
    </source>
</evidence>
<dbReference type="AlphaFoldDB" id="A0ABD7JUH0"/>
<dbReference type="RefSeq" id="WP_003155241.1">
    <property type="nucleotide sequence ID" value="NZ_LFXS01000046.1"/>
</dbReference>
<protein>
    <recommendedName>
        <fullName evidence="4">Helix-turn-helix domain-containing protein</fullName>
    </recommendedName>
</protein>
<reference evidence="2 3" key="1">
    <citation type="submission" date="2018-12" db="EMBL/GenBank/DDBJ databases">
        <title>Pseudomonas aeruginosa Diversity Panel.</title>
        <authorList>
            <person name="Snesrud E."/>
            <person name="Mcgann P."/>
        </authorList>
    </citation>
    <scope>NUCLEOTIDE SEQUENCE [LARGE SCALE GENOMIC DNA]</scope>
    <source>
        <strain evidence="2 3">MRSN6241</strain>
    </source>
</reference>
<feature type="region of interest" description="Disordered" evidence="1">
    <location>
        <begin position="339"/>
        <end position="371"/>
    </location>
</feature>
<dbReference type="Proteomes" id="UP000276985">
    <property type="component" value="Unassembled WGS sequence"/>
</dbReference>
<sequence>MHFTPRHSLTKEFATPSALMLDPRLTPLERNGWQVLNMLKGADGLSPLPSYNQLRRYLTTVPLGQRAGFKTATRTLMVLRLTGWVSLVGQRCDPLSGNVLSELFQVHDTPVRFRQACALDAGYVALVQRALGAGNGMVERVANHVLAAARHDAQALALMPSELLEQIRRLPPDLLAAEPDQQNDDEPPSPGGTSGAPRREGADGFPVAPPATRQKDKGVIQSGLPQTPPEQGRPSAPVRTYKASLKEVRTYRAGAQEGGQRPGSSPLRLPSCLDRMAADQHRDVQAALWRLPGEHRQAVLDELEARVRLGAVRNAVAYLFGLVRRVLAGEFRLWAAKKPANPSPTTAHAHKAAPTAPSAPPQPVSKPAAPEVAQAHLAQARRLLGLPARAGDLAAELFLQDGHLRPCPA</sequence>
<accession>A0ABD7JUH0</accession>
<dbReference type="NCBIfam" id="NF040582">
    <property type="entry name" value="STY4528_fam"/>
    <property type="match status" value="1"/>
</dbReference>